<organism evidence="1 2">
    <name type="scientific">Linum trigynum</name>
    <dbReference type="NCBI Taxonomy" id="586398"/>
    <lineage>
        <taxon>Eukaryota</taxon>
        <taxon>Viridiplantae</taxon>
        <taxon>Streptophyta</taxon>
        <taxon>Embryophyta</taxon>
        <taxon>Tracheophyta</taxon>
        <taxon>Spermatophyta</taxon>
        <taxon>Magnoliopsida</taxon>
        <taxon>eudicotyledons</taxon>
        <taxon>Gunneridae</taxon>
        <taxon>Pentapetalae</taxon>
        <taxon>rosids</taxon>
        <taxon>fabids</taxon>
        <taxon>Malpighiales</taxon>
        <taxon>Linaceae</taxon>
        <taxon>Linum</taxon>
    </lineage>
</organism>
<keyword evidence="2" id="KW-1185">Reference proteome</keyword>
<gene>
    <name evidence="1" type="ORF">LTRI10_LOCUS42490</name>
</gene>
<evidence type="ECO:0000313" key="1">
    <source>
        <dbReference type="EMBL" id="CAL1402497.1"/>
    </source>
</evidence>
<dbReference type="Proteomes" id="UP001497516">
    <property type="component" value="Chromosome 7"/>
</dbReference>
<dbReference type="EMBL" id="OZ034820">
    <property type="protein sequence ID" value="CAL1402497.1"/>
    <property type="molecule type" value="Genomic_DNA"/>
</dbReference>
<evidence type="ECO:0000313" key="2">
    <source>
        <dbReference type="Proteomes" id="UP001497516"/>
    </source>
</evidence>
<dbReference type="AlphaFoldDB" id="A0AAV2FWS3"/>
<reference evidence="1 2" key="1">
    <citation type="submission" date="2024-04" db="EMBL/GenBank/DDBJ databases">
        <authorList>
            <person name="Fracassetti M."/>
        </authorList>
    </citation>
    <scope>NUCLEOTIDE SEQUENCE [LARGE SCALE GENOMIC DNA]</scope>
</reference>
<name>A0AAV2FWS3_9ROSI</name>
<protein>
    <submittedName>
        <fullName evidence="1">Uncharacterized protein</fullName>
    </submittedName>
</protein>
<accession>A0AAV2FWS3</accession>
<sequence>MAWTYGGDYGSHGRCGHASNSPNKLQRLAKWNHCPNHLGSEVEFFVPRKAILRCQEPEVGFGVPRGYCVN</sequence>
<proteinExistence type="predicted"/>